<feature type="signal peptide" evidence="1">
    <location>
        <begin position="1"/>
        <end position="20"/>
    </location>
</feature>
<dbReference type="Proteomes" id="UP001302602">
    <property type="component" value="Unassembled WGS sequence"/>
</dbReference>
<accession>A0AAN6U8P6</accession>
<name>A0AAN6U8P6_9PEZI</name>
<evidence type="ECO:0000313" key="3">
    <source>
        <dbReference type="Proteomes" id="UP001302602"/>
    </source>
</evidence>
<gene>
    <name evidence="2" type="ORF">N657DRAFT_26167</name>
</gene>
<dbReference type="EMBL" id="MU853223">
    <property type="protein sequence ID" value="KAK4128508.1"/>
    <property type="molecule type" value="Genomic_DNA"/>
</dbReference>
<protein>
    <recommendedName>
        <fullName evidence="4">Secreted protein</fullName>
    </recommendedName>
</protein>
<keyword evidence="1" id="KW-0732">Signal</keyword>
<keyword evidence="3" id="KW-1185">Reference proteome</keyword>
<reference evidence="2" key="2">
    <citation type="submission" date="2023-05" db="EMBL/GenBank/DDBJ databases">
        <authorList>
            <consortium name="Lawrence Berkeley National Laboratory"/>
            <person name="Steindorff A."/>
            <person name="Hensen N."/>
            <person name="Bonometti L."/>
            <person name="Westerberg I."/>
            <person name="Brannstrom I.O."/>
            <person name="Guillou S."/>
            <person name="Cros-Aarteil S."/>
            <person name="Calhoun S."/>
            <person name="Haridas S."/>
            <person name="Kuo A."/>
            <person name="Mondo S."/>
            <person name="Pangilinan J."/>
            <person name="Riley R."/>
            <person name="Labutti K."/>
            <person name="Andreopoulos B."/>
            <person name="Lipzen A."/>
            <person name="Chen C."/>
            <person name="Yanf M."/>
            <person name="Daum C."/>
            <person name="Ng V."/>
            <person name="Clum A."/>
            <person name="Ohm R."/>
            <person name="Martin F."/>
            <person name="Silar P."/>
            <person name="Natvig D."/>
            <person name="Lalanne C."/>
            <person name="Gautier V."/>
            <person name="Ament-Velasquez S.L."/>
            <person name="Kruys A."/>
            <person name="Hutchinson M.I."/>
            <person name="Powell A.J."/>
            <person name="Barry K."/>
            <person name="Miller A.N."/>
            <person name="Grigoriev I.V."/>
            <person name="Debuchy R."/>
            <person name="Gladieux P."/>
            <person name="Thoren M.H."/>
            <person name="Johannesson H."/>
        </authorList>
    </citation>
    <scope>NUCLEOTIDE SEQUENCE</scope>
    <source>
        <strain evidence="2">CBS 731.68</strain>
    </source>
</reference>
<evidence type="ECO:0000313" key="2">
    <source>
        <dbReference type="EMBL" id="KAK4128508.1"/>
    </source>
</evidence>
<comment type="caution">
    <text evidence="2">The sequence shown here is derived from an EMBL/GenBank/DDBJ whole genome shotgun (WGS) entry which is preliminary data.</text>
</comment>
<evidence type="ECO:0000256" key="1">
    <source>
        <dbReference type="SAM" id="SignalP"/>
    </source>
</evidence>
<evidence type="ECO:0008006" key="4">
    <source>
        <dbReference type="Google" id="ProtNLM"/>
    </source>
</evidence>
<feature type="chain" id="PRO_5043033580" description="Secreted protein" evidence="1">
    <location>
        <begin position="21"/>
        <end position="105"/>
    </location>
</feature>
<dbReference type="RefSeq" id="XP_062652279.1">
    <property type="nucleotide sequence ID" value="XM_062786493.1"/>
</dbReference>
<reference evidence="2" key="1">
    <citation type="journal article" date="2023" name="Mol. Phylogenet. Evol.">
        <title>Genome-scale phylogeny and comparative genomics of the fungal order Sordariales.</title>
        <authorList>
            <person name="Hensen N."/>
            <person name="Bonometti L."/>
            <person name="Westerberg I."/>
            <person name="Brannstrom I.O."/>
            <person name="Guillou S."/>
            <person name="Cros-Aarteil S."/>
            <person name="Calhoun S."/>
            <person name="Haridas S."/>
            <person name="Kuo A."/>
            <person name="Mondo S."/>
            <person name="Pangilinan J."/>
            <person name="Riley R."/>
            <person name="LaButti K."/>
            <person name="Andreopoulos B."/>
            <person name="Lipzen A."/>
            <person name="Chen C."/>
            <person name="Yan M."/>
            <person name="Daum C."/>
            <person name="Ng V."/>
            <person name="Clum A."/>
            <person name="Steindorff A."/>
            <person name="Ohm R.A."/>
            <person name="Martin F."/>
            <person name="Silar P."/>
            <person name="Natvig D.O."/>
            <person name="Lalanne C."/>
            <person name="Gautier V."/>
            <person name="Ament-Velasquez S.L."/>
            <person name="Kruys A."/>
            <person name="Hutchinson M.I."/>
            <person name="Powell A.J."/>
            <person name="Barry K."/>
            <person name="Miller A.N."/>
            <person name="Grigoriev I.V."/>
            <person name="Debuchy R."/>
            <person name="Gladieux P."/>
            <person name="Hiltunen Thoren M."/>
            <person name="Johannesson H."/>
        </authorList>
    </citation>
    <scope>NUCLEOTIDE SEQUENCE</scope>
    <source>
        <strain evidence="2">CBS 731.68</strain>
    </source>
</reference>
<dbReference type="AlphaFoldDB" id="A0AAN6U8P6"/>
<sequence length="105" mass="12095">MVSFLNGLIFSFHFFLFVRSGHYLCSTLTNKNRPDGRSVVMFFILRFSDWFLQSQKFCLLSGDVCRFQVICCVVLSCETSQQSKRFSKPASSSRYPCIQPLNDAI</sequence>
<organism evidence="2 3">
    <name type="scientific">Parathielavia appendiculata</name>
    <dbReference type="NCBI Taxonomy" id="2587402"/>
    <lineage>
        <taxon>Eukaryota</taxon>
        <taxon>Fungi</taxon>
        <taxon>Dikarya</taxon>
        <taxon>Ascomycota</taxon>
        <taxon>Pezizomycotina</taxon>
        <taxon>Sordariomycetes</taxon>
        <taxon>Sordariomycetidae</taxon>
        <taxon>Sordariales</taxon>
        <taxon>Chaetomiaceae</taxon>
        <taxon>Parathielavia</taxon>
    </lineage>
</organism>
<dbReference type="GeneID" id="87823261"/>
<proteinExistence type="predicted"/>